<keyword evidence="8" id="KW-1185">Reference proteome</keyword>
<evidence type="ECO:0000313" key="8">
    <source>
        <dbReference type="Proteomes" id="UP000273044"/>
    </source>
</evidence>
<dbReference type="InterPro" id="IPR002491">
    <property type="entry name" value="ABC_transptr_periplasmic_BD"/>
</dbReference>
<keyword evidence="3" id="KW-0813">Transport</keyword>
<comment type="subcellular location">
    <subcellularLocation>
        <location evidence="1">Cell envelope</location>
    </subcellularLocation>
</comment>
<dbReference type="Gene3D" id="3.40.50.1980">
    <property type="entry name" value="Nitrogenase molybdenum iron protein domain"/>
    <property type="match status" value="2"/>
</dbReference>
<dbReference type="GO" id="GO:0030288">
    <property type="term" value="C:outer membrane-bounded periplasmic space"/>
    <property type="evidence" value="ECO:0007669"/>
    <property type="project" value="TreeGrafter"/>
</dbReference>
<keyword evidence="4" id="KW-0732">Signal</keyword>
<dbReference type="PROSITE" id="PS50983">
    <property type="entry name" value="FE_B12_PBP"/>
    <property type="match status" value="1"/>
</dbReference>
<name>A0A3S4Y9I5_9ACTN</name>
<dbReference type="PANTHER" id="PTHR30532:SF24">
    <property type="entry name" value="FERRIC ENTEROBACTIN-BINDING PERIPLASMIC PROTEIN FEPB"/>
    <property type="match status" value="1"/>
</dbReference>
<dbReference type="SUPFAM" id="SSF53807">
    <property type="entry name" value="Helical backbone' metal receptor"/>
    <property type="match status" value="1"/>
</dbReference>
<evidence type="ECO:0000256" key="3">
    <source>
        <dbReference type="ARBA" id="ARBA00022448"/>
    </source>
</evidence>
<dbReference type="Proteomes" id="UP000273044">
    <property type="component" value="Chromosome"/>
</dbReference>
<evidence type="ECO:0000259" key="6">
    <source>
        <dbReference type="PROSITE" id="PS50983"/>
    </source>
</evidence>
<evidence type="ECO:0000256" key="2">
    <source>
        <dbReference type="ARBA" id="ARBA00008814"/>
    </source>
</evidence>
<dbReference type="Pfam" id="PF01497">
    <property type="entry name" value="Peripla_BP_2"/>
    <property type="match status" value="1"/>
</dbReference>
<reference evidence="7 8" key="1">
    <citation type="submission" date="2018-12" db="EMBL/GenBank/DDBJ databases">
        <authorList>
            <consortium name="Pathogen Informatics"/>
        </authorList>
    </citation>
    <scope>NUCLEOTIDE SEQUENCE [LARGE SCALE GENOMIC DNA]</scope>
    <source>
        <strain evidence="7 8">NCTC12967</strain>
    </source>
</reference>
<proteinExistence type="inferred from homology"/>
<dbReference type="AlphaFoldDB" id="A0A3S4Y9I5"/>
<comment type="similarity">
    <text evidence="2">Belongs to the bacterial solute-binding protein 8 family.</text>
</comment>
<gene>
    <name evidence="7" type="primary">yfiY_3</name>
    <name evidence="7" type="ORF">NCTC12967_03047</name>
</gene>
<accession>A0A3S4Y9I5</accession>
<dbReference type="PANTHER" id="PTHR30532">
    <property type="entry name" value="IRON III DICITRATE-BINDING PERIPLASMIC PROTEIN"/>
    <property type="match status" value="1"/>
</dbReference>
<feature type="region of interest" description="Disordered" evidence="5">
    <location>
        <begin position="87"/>
        <end position="108"/>
    </location>
</feature>
<evidence type="ECO:0000256" key="1">
    <source>
        <dbReference type="ARBA" id="ARBA00004196"/>
    </source>
</evidence>
<feature type="region of interest" description="Disordered" evidence="5">
    <location>
        <begin position="1"/>
        <end position="22"/>
    </location>
</feature>
<dbReference type="EMBL" id="LR134406">
    <property type="protein sequence ID" value="VEH71720.1"/>
    <property type="molecule type" value="Genomic_DNA"/>
</dbReference>
<dbReference type="CDD" id="cd01146">
    <property type="entry name" value="FhuD"/>
    <property type="match status" value="1"/>
</dbReference>
<dbReference type="InterPro" id="IPR051313">
    <property type="entry name" value="Bact_iron-sidero_bind"/>
</dbReference>
<protein>
    <submittedName>
        <fullName evidence="7">Probable siderophore-binding lipoprotein yfiY</fullName>
    </submittedName>
</protein>
<evidence type="ECO:0000256" key="4">
    <source>
        <dbReference type="ARBA" id="ARBA00022729"/>
    </source>
</evidence>
<evidence type="ECO:0000256" key="5">
    <source>
        <dbReference type="SAM" id="MobiDB-lite"/>
    </source>
</evidence>
<keyword evidence="7" id="KW-0449">Lipoprotein</keyword>
<dbReference type="GO" id="GO:1901678">
    <property type="term" value="P:iron coordination entity transport"/>
    <property type="evidence" value="ECO:0007669"/>
    <property type="project" value="UniProtKB-ARBA"/>
</dbReference>
<organism evidence="7 8">
    <name type="scientific">Arachnia propionica</name>
    <dbReference type="NCBI Taxonomy" id="1750"/>
    <lineage>
        <taxon>Bacteria</taxon>
        <taxon>Bacillati</taxon>
        <taxon>Actinomycetota</taxon>
        <taxon>Actinomycetes</taxon>
        <taxon>Propionibacteriales</taxon>
        <taxon>Propionibacteriaceae</taxon>
        <taxon>Arachnia</taxon>
    </lineage>
</organism>
<evidence type="ECO:0000313" key="7">
    <source>
        <dbReference type="EMBL" id="VEH71720.1"/>
    </source>
</evidence>
<feature type="domain" description="Fe/B12 periplasmic-binding" evidence="6">
    <location>
        <begin position="132"/>
        <end position="412"/>
    </location>
</feature>
<sequence>MVPLLGDPQARPLSPARHSAAPGTSGGRFLFPAASSFLSTHTRTLAHSLGLPYHYWAIPEMNGAHVLSRRTFVAMLAATATVGIAACSSNSTPQGTPPASGNGGSSPAAGDAFPITIKHALGEAVIEKKPERIATLGWANHEVPLALGVVPVGMSRANWGDEDGDGLLPWVKEKLDALGGQTPVLFDDTDGVPFEAVSNTKPDVILASYSGITAEDYATLSQVAPVVAYPEAAWITTMDQMIELNSQAMGMAAQGKALIADLDKRVAAAMEQHAGLKGKKVLFSFLNASDLSKVGFYTTHDPRAGFLVKAGLGTPEIVEKESAASKAFWKDMSSEKPELFNDVDILLTYGPADPTPLKEAIKADALLSRIPAIAKDHVVFLGQDALSASANPSPLSIPWGIEKYVAKLAEGLE</sequence>
<feature type="compositionally biased region" description="Low complexity" evidence="5">
    <location>
        <begin position="97"/>
        <end position="108"/>
    </location>
</feature>